<name>A0AAE3R0V2_9BACT</name>
<dbReference type="InterPro" id="IPR035944">
    <property type="entry name" value="YfbM-like_sf"/>
</dbReference>
<dbReference type="SUPFAM" id="SSF111069">
    <property type="entry name" value="Hypothetical protein yfbM"/>
    <property type="match status" value="1"/>
</dbReference>
<keyword evidence="2" id="KW-1185">Reference proteome</keyword>
<evidence type="ECO:0000313" key="2">
    <source>
        <dbReference type="Proteomes" id="UP001232063"/>
    </source>
</evidence>
<gene>
    <name evidence="1" type="ORF">QNI22_03235</name>
</gene>
<organism evidence="1 2">
    <name type="scientific">Xanthocytophaga agilis</name>
    <dbReference type="NCBI Taxonomy" id="3048010"/>
    <lineage>
        <taxon>Bacteria</taxon>
        <taxon>Pseudomonadati</taxon>
        <taxon>Bacteroidota</taxon>
        <taxon>Cytophagia</taxon>
        <taxon>Cytophagales</taxon>
        <taxon>Rhodocytophagaceae</taxon>
        <taxon>Xanthocytophaga</taxon>
    </lineage>
</organism>
<dbReference type="EMBL" id="JASJOU010000001">
    <property type="protein sequence ID" value="MDJ1499639.1"/>
    <property type="molecule type" value="Genomic_DNA"/>
</dbReference>
<dbReference type="Pfam" id="PF08974">
    <property type="entry name" value="DUF1877"/>
    <property type="match status" value="1"/>
</dbReference>
<sequence>MSQSATLYRVSQDTFKQLDNPNNTQGFDIDSAKSYSIFEGSFMALDYILSKGKDNSTTNLINEIFTPKQALGEEELENMTPEEQFEFYESGLYIPYLDIPIISKLSEFMNSISQANLSSDYDPKELNDNGIYPACWHTDNSSNLAFNEQHLLDDFEELKTIIKEAETEKDYILVFVG</sequence>
<evidence type="ECO:0000313" key="1">
    <source>
        <dbReference type="EMBL" id="MDJ1499639.1"/>
    </source>
</evidence>
<proteinExistence type="predicted"/>
<dbReference type="RefSeq" id="WP_314509176.1">
    <property type="nucleotide sequence ID" value="NZ_JASJOU010000001.1"/>
</dbReference>
<dbReference type="AlphaFoldDB" id="A0AAE3R0V2"/>
<accession>A0AAE3R0V2</accession>
<dbReference type="InterPro" id="IPR015068">
    <property type="entry name" value="DUF1877"/>
</dbReference>
<dbReference type="Proteomes" id="UP001232063">
    <property type="component" value="Unassembled WGS sequence"/>
</dbReference>
<comment type="caution">
    <text evidence="1">The sequence shown here is derived from an EMBL/GenBank/DDBJ whole genome shotgun (WGS) entry which is preliminary data.</text>
</comment>
<protein>
    <submittedName>
        <fullName evidence="1">DUF1877 family protein</fullName>
    </submittedName>
</protein>
<dbReference type="Gene3D" id="3.40.1760.10">
    <property type="entry name" value="YfbM-like super family"/>
    <property type="match status" value="1"/>
</dbReference>
<reference evidence="1" key="1">
    <citation type="submission" date="2023-05" db="EMBL/GenBank/DDBJ databases">
        <authorList>
            <person name="Zhang X."/>
        </authorList>
    </citation>
    <scope>NUCLEOTIDE SEQUENCE</scope>
    <source>
        <strain evidence="1">BD1B2-1</strain>
    </source>
</reference>